<accession>A0A0M4RMB8</accession>
<dbReference type="EMBL" id="NPND01000029">
    <property type="protein sequence ID" value="PIM89375.1"/>
    <property type="molecule type" value="Genomic_DNA"/>
</dbReference>
<dbReference type="Proteomes" id="UP000226179">
    <property type="component" value="Unassembled WGS sequence"/>
</dbReference>
<reference evidence="13" key="1">
    <citation type="submission" date="2015-09" db="EMBL/GenBank/DDBJ databases">
        <authorList>
            <person name="Kook J.-K."/>
            <person name="Park S.-N."/>
            <person name="Lim Y.K."/>
            <person name="Jo E."/>
        </authorList>
    </citation>
    <scope>NUCLEOTIDE SEQUENCE [LARGE SCALE GENOMIC DNA]</scope>
    <source>
        <strain evidence="13">KCOM 1279</strain>
    </source>
</reference>
<keyword evidence="4 9" id="KW-0812">Transmembrane</keyword>
<dbReference type="AlphaFoldDB" id="A0A0M4RMB8"/>
<reference evidence="10" key="2">
    <citation type="submission" date="2015-09" db="EMBL/GenBank/DDBJ databases">
        <authorList>
            <person name="Jackson K.R."/>
            <person name="Lunt B.L."/>
            <person name="Fisher J.N.B."/>
            <person name="Gardner A.V."/>
            <person name="Bailey M.E."/>
            <person name="Deus L.M."/>
            <person name="Earl A.S."/>
            <person name="Gibby P.D."/>
            <person name="Hartmann K.A."/>
            <person name="Liu J.E."/>
            <person name="Manci A.M."/>
            <person name="Nielsen D.A."/>
            <person name="Solomon M.B."/>
            <person name="Breakwell D.P."/>
            <person name="Burnett S.H."/>
            <person name="Grose J.H."/>
        </authorList>
    </citation>
    <scope>NUCLEOTIDE SEQUENCE [LARGE SCALE GENOMIC DNA]</scope>
    <source>
        <strain evidence="10">KCOM 1279</strain>
    </source>
</reference>
<name>A0A0M4RMB8_9FUSO</name>
<organism evidence="10 13">
    <name type="scientific">Fusobacterium animalis</name>
    <dbReference type="NCBI Taxonomy" id="76859"/>
    <lineage>
        <taxon>Bacteria</taxon>
        <taxon>Fusobacteriati</taxon>
        <taxon>Fusobacteriota</taxon>
        <taxon>Fusobacteriia</taxon>
        <taxon>Fusobacteriales</taxon>
        <taxon>Fusobacteriaceae</taxon>
        <taxon>Fusobacterium</taxon>
    </lineage>
</organism>
<keyword evidence="2" id="KW-0813">Transport</keyword>
<evidence type="ECO:0000256" key="7">
    <source>
        <dbReference type="ARBA" id="ARBA00023010"/>
    </source>
</evidence>
<keyword evidence="5" id="KW-0653">Protein transport</keyword>
<protein>
    <submittedName>
        <fullName evidence="10">Preprotein translocase subunit SecE</fullName>
    </submittedName>
</protein>
<evidence type="ECO:0000313" key="14">
    <source>
        <dbReference type="Proteomes" id="UP000226179"/>
    </source>
</evidence>
<dbReference type="GeneID" id="79810826"/>
<evidence type="ECO:0000256" key="4">
    <source>
        <dbReference type="ARBA" id="ARBA00022692"/>
    </source>
</evidence>
<reference evidence="12 15" key="4">
    <citation type="submission" date="2017-08" db="EMBL/GenBank/DDBJ databases">
        <title>Analysis of Fusobacterium persistence and antibiotic response in human colorectal.</title>
        <authorList>
            <person name="Bullman S."/>
        </authorList>
    </citation>
    <scope>NUCLEOTIDE SEQUENCE [LARGE SCALE GENOMIC DNA]</scope>
    <source>
        <strain evidence="12 15">P2_CP</strain>
    </source>
</reference>
<evidence type="ECO:0000313" key="15">
    <source>
        <dbReference type="Proteomes" id="UP000230719"/>
    </source>
</evidence>
<evidence type="ECO:0000313" key="11">
    <source>
        <dbReference type="EMBL" id="PGH26135.1"/>
    </source>
</evidence>
<evidence type="ECO:0000256" key="6">
    <source>
        <dbReference type="ARBA" id="ARBA00022989"/>
    </source>
</evidence>
<feature type="transmembrane region" description="Helical" evidence="9">
    <location>
        <begin position="26"/>
        <end position="48"/>
    </location>
</feature>
<dbReference type="EMBL" id="CP012713">
    <property type="protein sequence ID" value="ALF16697.1"/>
    <property type="molecule type" value="Genomic_DNA"/>
</dbReference>
<proteinExistence type="predicted"/>
<dbReference type="NCBIfam" id="TIGR00964">
    <property type="entry name" value="secE_bact"/>
    <property type="match status" value="1"/>
</dbReference>
<evidence type="ECO:0000256" key="1">
    <source>
        <dbReference type="ARBA" id="ARBA00004370"/>
    </source>
</evidence>
<evidence type="ECO:0000313" key="10">
    <source>
        <dbReference type="EMBL" id="ALF16697.1"/>
    </source>
</evidence>
<dbReference type="Pfam" id="PF00584">
    <property type="entry name" value="SecE"/>
    <property type="match status" value="1"/>
</dbReference>
<dbReference type="PANTHER" id="PTHR33910">
    <property type="entry name" value="PROTEIN TRANSLOCASE SUBUNIT SECE"/>
    <property type="match status" value="1"/>
</dbReference>
<sequence>MNLFQKVKMEYSKVEWPSKTEVIHSTLWVVTMTVFVSIYLGVFDILAVRALNFLEALI</sequence>
<keyword evidence="7" id="KW-0811">Translocation</keyword>
<evidence type="ECO:0000256" key="9">
    <source>
        <dbReference type="SAM" id="Phobius"/>
    </source>
</evidence>
<dbReference type="Gene3D" id="1.20.5.1030">
    <property type="entry name" value="Preprotein translocase secy subunit"/>
    <property type="match status" value="1"/>
</dbReference>
<dbReference type="InterPro" id="IPR038379">
    <property type="entry name" value="SecE_sf"/>
</dbReference>
<gene>
    <name evidence="11" type="primary">secE</name>
    <name evidence="12" type="ORF">CI114_08845</name>
    <name evidence="11" type="ORF">RN90_12835</name>
    <name evidence="10" type="ORF">RN98_00075</name>
</gene>
<evidence type="ECO:0000256" key="3">
    <source>
        <dbReference type="ARBA" id="ARBA00022475"/>
    </source>
</evidence>
<keyword evidence="6 9" id="KW-1133">Transmembrane helix</keyword>
<dbReference type="OrthoDB" id="88929at2"/>
<dbReference type="GO" id="GO:0009306">
    <property type="term" value="P:protein secretion"/>
    <property type="evidence" value="ECO:0007669"/>
    <property type="project" value="InterPro"/>
</dbReference>
<keyword evidence="8 9" id="KW-0472">Membrane</keyword>
<dbReference type="Proteomes" id="UP000230719">
    <property type="component" value="Unassembled WGS sequence"/>
</dbReference>
<dbReference type="GO" id="GO:0006886">
    <property type="term" value="P:intracellular protein transport"/>
    <property type="evidence" value="ECO:0007669"/>
    <property type="project" value="InterPro"/>
</dbReference>
<dbReference type="GO" id="GO:0008320">
    <property type="term" value="F:protein transmembrane transporter activity"/>
    <property type="evidence" value="ECO:0007669"/>
    <property type="project" value="InterPro"/>
</dbReference>
<comment type="subcellular location">
    <subcellularLocation>
        <location evidence="1">Membrane</location>
    </subcellularLocation>
</comment>
<reference evidence="11 14" key="3">
    <citation type="submission" date="2017-06" db="EMBL/GenBank/DDBJ databases">
        <title>Draft genome sequence of Fusobacterium nucleatum subsp. animalis KCOM 1280 (=ChDC F318).</title>
        <authorList>
            <person name="Kook J.-K."/>
            <person name="Park S.-N."/>
            <person name="Lim Y.K."/>
            <person name="Roh H."/>
        </authorList>
    </citation>
    <scope>NUCLEOTIDE SEQUENCE [LARGE SCALE GENOMIC DNA]</scope>
    <source>
        <strain evidence="11">KCOM 1280</strain>
        <strain evidence="14">KCOM 1280 ( ChDC F318)</strain>
    </source>
</reference>
<dbReference type="InterPro" id="IPR005807">
    <property type="entry name" value="SecE_bac"/>
</dbReference>
<evidence type="ECO:0000256" key="2">
    <source>
        <dbReference type="ARBA" id="ARBA00022448"/>
    </source>
</evidence>
<dbReference type="Proteomes" id="UP000063147">
    <property type="component" value="Chromosome"/>
</dbReference>
<dbReference type="GO" id="GO:0043952">
    <property type="term" value="P:protein transport by the Sec complex"/>
    <property type="evidence" value="ECO:0007669"/>
    <property type="project" value="TreeGrafter"/>
</dbReference>
<dbReference type="InterPro" id="IPR001901">
    <property type="entry name" value="Translocase_SecE/Sec61-g"/>
</dbReference>
<keyword evidence="3" id="KW-1003">Cell membrane</keyword>
<dbReference type="EMBL" id="NJGJ01000001">
    <property type="protein sequence ID" value="PGH26135.1"/>
    <property type="molecule type" value="Genomic_DNA"/>
</dbReference>
<evidence type="ECO:0000313" key="12">
    <source>
        <dbReference type="EMBL" id="PIM89375.1"/>
    </source>
</evidence>
<dbReference type="GO" id="GO:0005886">
    <property type="term" value="C:plasma membrane"/>
    <property type="evidence" value="ECO:0007669"/>
    <property type="project" value="TreeGrafter"/>
</dbReference>
<evidence type="ECO:0000256" key="5">
    <source>
        <dbReference type="ARBA" id="ARBA00022927"/>
    </source>
</evidence>
<dbReference type="RefSeq" id="WP_005904522.1">
    <property type="nucleotide sequence ID" value="NZ_CP012713.1"/>
</dbReference>
<dbReference type="PATRIC" id="fig|76859.3.peg.15"/>
<dbReference type="GO" id="GO:0006605">
    <property type="term" value="P:protein targeting"/>
    <property type="evidence" value="ECO:0007669"/>
    <property type="project" value="InterPro"/>
</dbReference>
<evidence type="ECO:0000313" key="13">
    <source>
        <dbReference type="Proteomes" id="UP000063147"/>
    </source>
</evidence>
<dbReference type="PANTHER" id="PTHR33910:SF1">
    <property type="entry name" value="PROTEIN TRANSLOCASE SUBUNIT SECE"/>
    <property type="match status" value="1"/>
</dbReference>
<evidence type="ECO:0000256" key="8">
    <source>
        <dbReference type="ARBA" id="ARBA00023136"/>
    </source>
</evidence>